<evidence type="ECO:0000256" key="9">
    <source>
        <dbReference type="ARBA" id="ARBA00023163"/>
    </source>
</evidence>
<dbReference type="Proteomes" id="UP000184089">
    <property type="component" value="Unassembled WGS sequence"/>
</dbReference>
<evidence type="ECO:0000256" key="6">
    <source>
        <dbReference type="ARBA" id="ARBA00023015"/>
    </source>
</evidence>
<evidence type="ECO:0000256" key="11">
    <source>
        <dbReference type="ARBA" id="ARBA00032593"/>
    </source>
</evidence>
<keyword evidence="16" id="KW-1185">Reference proteome</keyword>
<evidence type="ECO:0000259" key="12">
    <source>
        <dbReference type="PROSITE" id="PS50944"/>
    </source>
</evidence>
<reference evidence="14" key="1">
    <citation type="submission" date="2016-11" db="EMBL/GenBank/DDBJ databases">
        <authorList>
            <person name="Varghese N."/>
            <person name="Submissions S."/>
        </authorList>
    </citation>
    <scope>NUCLEOTIDE SEQUENCE</scope>
    <source>
        <strain evidence="14">DSM 4029</strain>
    </source>
</reference>
<feature type="domain" description="HTH dtxR-type" evidence="12">
    <location>
        <begin position="21"/>
        <end position="82"/>
    </location>
</feature>
<name>A0AAQ1MCA3_9FIRM</name>
<reference evidence="15" key="2">
    <citation type="submission" date="2016-11" db="EMBL/GenBank/DDBJ databases">
        <authorList>
            <person name="Jaros S."/>
            <person name="Januszkiewicz K."/>
            <person name="Wedrychowicz H."/>
        </authorList>
    </citation>
    <scope>NUCLEOTIDE SEQUENCE [LARGE SCALE GENOMIC DNA]</scope>
    <source>
        <strain evidence="15">DSM 4029</strain>
    </source>
</reference>
<dbReference type="RefSeq" id="WP_021659744.1">
    <property type="nucleotide sequence ID" value="NZ_FQVY01000001.1"/>
</dbReference>
<evidence type="ECO:0000256" key="8">
    <source>
        <dbReference type="ARBA" id="ARBA00023159"/>
    </source>
</evidence>
<dbReference type="Pfam" id="PF02742">
    <property type="entry name" value="Fe_dep_repr_C"/>
    <property type="match status" value="1"/>
</dbReference>
<dbReference type="InterPro" id="IPR036388">
    <property type="entry name" value="WH-like_DNA-bd_sf"/>
</dbReference>
<comment type="subunit">
    <text evidence="3">Homodimer.</text>
</comment>
<dbReference type="AlphaFoldDB" id="A0AAQ1MCA3"/>
<dbReference type="PANTHER" id="PTHR33238:SF11">
    <property type="entry name" value="TRANSCRIPTIONAL REGULATOR MNTR"/>
    <property type="match status" value="1"/>
</dbReference>
<comment type="similarity">
    <text evidence="2">Belongs to the DtxR/MntR family.</text>
</comment>
<dbReference type="GO" id="GO:0003677">
    <property type="term" value="F:DNA binding"/>
    <property type="evidence" value="ECO:0007669"/>
    <property type="project" value="UniProtKB-KW"/>
</dbReference>
<dbReference type="PANTHER" id="PTHR33238">
    <property type="entry name" value="IRON (METAL) DEPENDENT REPRESSOR, DTXR FAMILY"/>
    <property type="match status" value="1"/>
</dbReference>
<evidence type="ECO:0000313" key="15">
    <source>
        <dbReference type="Proteomes" id="UP000184089"/>
    </source>
</evidence>
<evidence type="ECO:0000313" key="16">
    <source>
        <dbReference type="Proteomes" id="UP000474718"/>
    </source>
</evidence>
<dbReference type="InterPro" id="IPR050536">
    <property type="entry name" value="DtxR_MntR_Metal-Reg"/>
</dbReference>
<sequence length="146" mass="16482">MDSDIDFYTLSGYALKNPPALSASMEDYLEMIARLCAAEGFARVGALAERLNVKPSSASKMVGRLRGAGLVAFERYGVVTLTPKGEEEGRYLLQRHQLLARFFCLLNRSPHQLEQVERVEHFLSRETVANLKPLVERMEGEWGYTE</sequence>
<dbReference type="InterPro" id="IPR022689">
    <property type="entry name" value="Iron_dep_repressor"/>
</dbReference>
<dbReference type="Gene3D" id="1.10.10.10">
    <property type="entry name" value="Winged helix-like DNA-binding domain superfamily/Winged helix DNA-binding domain"/>
    <property type="match status" value="1"/>
</dbReference>
<dbReference type="SUPFAM" id="SSF46785">
    <property type="entry name" value="Winged helix' DNA-binding domain"/>
    <property type="match status" value="1"/>
</dbReference>
<proteinExistence type="inferred from homology"/>
<dbReference type="SMART" id="SM00529">
    <property type="entry name" value="HTH_DTXR"/>
    <property type="match status" value="1"/>
</dbReference>
<dbReference type="GO" id="GO:0046914">
    <property type="term" value="F:transition metal ion binding"/>
    <property type="evidence" value="ECO:0007669"/>
    <property type="project" value="InterPro"/>
</dbReference>
<evidence type="ECO:0000256" key="4">
    <source>
        <dbReference type="ARBA" id="ARBA00022490"/>
    </source>
</evidence>
<keyword evidence="5" id="KW-0678">Repressor</keyword>
<comment type="subcellular location">
    <subcellularLocation>
        <location evidence="1">Cytoplasm</location>
    </subcellularLocation>
</comment>
<evidence type="ECO:0000256" key="7">
    <source>
        <dbReference type="ARBA" id="ARBA00023125"/>
    </source>
</evidence>
<dbReference type="Pfam" id="PF01325">
    <property type="entry name" value="Fe_dep_repress"/>
    <property type="match status" value="1"/>
</dbReference>
<organism evidence="14 15">
    <name type="scientific">Bittarella massiliensis</name>
    <name type="common">ex Durand et al. 2017</name>
    <dbReference type="NCBI Taxonomy" id="1720313"/>
    <lineage>
        <taxon>Bacteria</taxon>
        <taxon>Bacillati</taxon>
        <taxon>Bacillota</taxon>
        <taxon>Clostridia</taxon>
        <taxon>Eubacteriales</taxon>
        <taxon>Oscillospiraceae</taxon>
        <taxon>Bittarella (ex Durand et al. 2017)</taxon>
    </lineage>
</organism>
<keyword evidence="9" id="KW-0804">Transcription</keyword>
<keyword evidence="10" id="KW-0464">Manganese</keyword>
<dbReference type="GO" id="GO:0003700">
    <property type="term" value="F:DNA-binding transcription factor activity"/>
    <property type="evidence" value="ECO:0007669"/>
    <property type="project" value="InterPro"/>
</dbReference>
<dbReference type="InterPro" id="IPR001367">
    <property type="entry name" value="Fe_dep_repressor"/>
</dbReference>
<evidence type="ECO:0000256" key="2">
    <source>
        <dbReference type="ARBA" id="ARBA00007871"/>
    </source>
</evidence>
<dbReference type="GO" id="GO:0046983">
    <property type="term" value="F:protein dimerization activity"/>
    <property type="evidence" value="ECO:0007669"/>
    <property type="project" value="InterPro"/>
</dbReference>
<evidence type="ECO:0000313" key="14">
    <source>
        <dbReference type="EMBL" id="SHF80020.1"/>
    </source>
</evidence>
<evidence type="ECO:0000256" key="3">
    <source>
        <dbReference type="ARBA" id="ARBA00011738"/>
    </source>
</evidence>
<reference evidence="13 16" key="3">
    <citation type="journal article" date="2019" name="Nat. Med.">
        <title>A library of human gut bacterial isolates paired with longitudinal multiomics data enables mechanistic microbiome research.</title>
        <authorList>
            <person name="Poyet M."/>
            <person name="Groussin M."/>
            <person name="Gibbons S.M."/>
            <person name="Avila-Pacheco J."/>
            <person name="Jiang X."/>
            <person name="Kearney S.M."/>
            <person name="Perrotta A.R."/>
            <person name="Berdy B."/>
            <person name="Zhao S."/>
            <person name="Lieberman T.D."/>
            <person name="Swanson P.K."/>
            <person name="Smith M."/>
            <person name="Roesemann S."/>
            <person name="Alexander J.E."/>
            <person name="Rich S.A."/>
            <person name="Livny J."/>
            <person name="Vlamakis H."/>
            <person name="Clish C."/>
            <person name="Bullock K."/>
            <person name="Deik A."/>
            <person name="Scott J."/>
            <person name="Pierce K.A."/>
            <person name="Xavier R.J."/>
            <person name="Alm E.J."/>
        </authorList>
    </citation>
    <scope>NUCLEOTIDE SEQUENCE [LARGE SCALE GENOMIC DNA]</scope>
    <source>
        <strain evidence="13 16">BIOML-A2</strain>
    </source>
</reference>
<dbReference type="SUPFAM" id="SSF47979">
    <property type="entry name" value="Iron-dependent repressor protein, dimerization domain"/>
    <property type="match status" value="1"/>
</dbReference>
<dbReference type="GO" id="GO:0005737">
    <property type="term" value="C:cytoplasm"/>
    <property type="evidence" value="ECO:0007669"/>
    <property type="project" value="UniProtKB-SubCell"/>
</dbReference>
<keyword evidence="8" id="KW-0010">Activator</keyword>
<evidence type="ECO:0000256" key="5">
    <source>
        <dbReference type="ARBA" id="ARBA00022491"/>
    </source>
</evidence>
<dbReference type="EMBL" id="FQVY01000001">
    <property type="protein sequence ID" value="SHF80020.1"/>
    <property type="molecule type" value="Genomic_DNA"/>
</dbReference>
<keyword evidence="6" id="KW-0805">Transcription regulation</keyword>
<keyword evidence="4" id="KW-0963">Cytoplasm</keyword>
<protein>
    <recommendedName>
        <fullName evidence="11">Manganese transport regulator</fullName>
    </recommendedName>
</protein>
<dbReference type="InterPro" id="IPR036390">
    <property type="entry name" value="WH_DNA-bd_sf"/>
</dbReference>
<keyword evidence="7" id="KW-0238">DNA-binding</keyword>
<dbReference type="EMBL" id="WWVX01000004">
    <property type="protein sequence ID" value="MZL69616.1"/>
    <property type="molecule type" value="Genomic_DNA"/>
</dbReference>
<dbReference type="PROSITE" id="PS50944">
    <property type="entry name" value="HTH_DTXR"/>
    <property type="match status" value="1"/>
</dbReference>
<gene>
    <name evidence="13" type="ORF">GT747_07590</name>
    <name evidence="14" type="ORF">SAMN05444424_0724</name>
</gene>
<dbReference type="Gene3D" id="1.10.60.10">
    <property type="entry name" value="Iron dependent repressor, metal binding and dimerisation domain"/>
    <property type="match status" value="1"/>
</dbReference>
<comment type="caution">
    <text evidence="14">The sequence shown here is derived from an EMBL/GenBank/DDBJ whole genome shotgun (WGS) entry which is preliminary data.</text>
</comment>
<accession>A0AAQ1MCA3</accession>
<evidence type="ECO:0000313" key="13">
    <source>
        <dbReference type="EMBL" id="MZL69616.1"/>
    </source>
</evidence>
<evidence type="ECO:0000256" key="10">
    <source>
        <dbReference type="ARBA" id="ARBA00023211"/>
    </source>
</evidence>
<dbReference type="Proteomes" id="UP000474718">
    <property type="component" value="Unassembled WGS sequence"/>
</dbReference>
<dbReference type="InterPro" id="IPR022687">
    <property type="entry name" value="HTH_DTXR"/>
</dbReference>
<dbReference type="InterPro" id="IPR036421">
    <property type="entry name" value="Fe_dep_repressor_sf"/>
</dbReference>
<evidence type="ECO:0000256" key="1">
    <source>
        <dbReference type="ARBA" id="ARBA00004496"/>
    </source>
</evidence>